<organism evidence="1 2">
    <name type="scientific">Nesterenkonia aurantiaca</name>
    <dbReference type="NCBI Taxonomy" id="1436010"/>
    <lineage>
        <taxon>Bacteria</taxon>
        <taxon>Bacillati</taxon>
        <taxon>Actinomycetota</taxon>
        <taxon>Actinomycetes</taxon>
        <taxon>Micrococcales</taxon>
        <taxon>Micrococcaceae</taxon>
        <taxon>Nesterenkonia</taxon>
    </lineage>
</organism>
<evidence type="ECO:0008006" key="3">
    <source>
        <dbReference type="Google" id="ProtNLM"/>
    </source>
</evidence>
<comment type="caution">
    <text evidence="1">The sequence shown here is derived from an EMBL/GenBank/DDBJ whole genome shotgun (WGS) entry which is preliminary data.</text>
</comment>
<evidence type="ECO:0000313" key="1">
    <source>
        <dbReference type="EMBL" id="TDS86411.1"/>
    </source>
</evidence>
<evidence type="ECO:0000313" key="2">
    <source>
        <dbReference type="Proteomes" id="UP000294506"/>
    </source>
</evidence>
<dbReference type="AlphaFoldDB" id="A0A4R7G4Y6"/>
<dbReference type="RefSeq" id="WP_133725995.1">
    <property type="nucleotide sequence ID" value="NZ_SOAN01000003.1"/>
</dbReference>
<sequence>MAALPETPRPADAPERTTFMRRYTLDPALADEFVSFLTKRVIPAREERGFTVESIWLSDGKDELTWFVSRFGDREEFAEAERAWEDSPERAEIFTDAPAYVTGKDLRAVTRLS</sequence>
<protein>
    <recommendedName>
        <fullName evidence="3">NIPSNAP protein</fullName>
    </recommendedName>
</protein>
<dbReference type="Gene3D" id="3.30.70.100">
    <property type="match status" value="1"/>
</dbReference>
<keyword evidence="2" id="KW-1185">Reference proteome</keyword>
<dbReference type="EMBL" id="SOAN01000003">
    <property type="protein sequence ID" value="TDS86411.1"/>
    <property type="molecule type" value="Genomic_DNA"/>
</dbReference>
<name>A0A4R7G4Y6_9MICC</name>
<dbReference type="Proteomes" id="UP000294506">
    <property type="component" value="Unassembled WGS sequence"/>
</dbReference>
<dbReference type="SUPFAM" id="SSF54909">
    <property type="entry name" value="Dimeric alpha+beta barrel"/>
    <property type="match status" value="1"/>
</dbReference>
<dbReference type="InterPro" id="IPR011008">
    <property type="entry name" value="Dimeric_a/b-barrel"/>
</dbReference>
<accession>A0A4R7G4Y6</accession>
<proteinExistence type="predicted"/>
<gene>
    <name evidence="1" type="ORF">EV640_103100</name>
</gene>
<reference evidence="1 2" key="1">
    <citation type="submission" date="2019-03" db="EMBL/GenBank/DDBJ databases">
        <title>Genomic Encyclopedia of Type Strains, Phase III (KMG-III): the genomes of soil and plant-associated and newly described type strains.</title>
        <authorList>
            <person name="Whitman W."/>
        </authorList>
    </citation>
    <scope>NUCLEOTIDE SEQUENCE [LARGE SCALE GENOMIC DNA]</scope>
    <source>
        <strain evidence="1 2">DSM 27373</strain>
    </source>
</reference>